<dbReference type="GO" id="GO:0005227">
    <property type="term" value="F:calcium-activated cation channel activity"/>
    <property type="evidence" value="ECO:0007669"/>
    <property type="project" value="InterPro"/>
</dbReference>
<feature type="transmembrane region" description="Helical" evidence="8">
    <location>
        <begin position="703"/>
        <end position="722"/>
    </location>
</feature>
<feature type="transmembrane region" description="Helical" evidence="8">
    <location>
        <begin position="570"/>
        <end position="594"/>
    </location>
</feature>
<dbReference type="InterPro" id="IPR003864">
    <property type="entry name" value="CSC1/OSCA1-like_7TM"/>
</dbReference>
<feature type="region of interest" description="Disordered" evidence="7">
    <location>
        <begin position="881"/>
        <end position="918"/>
    </location>
</feature>
<comment type="similarity">
    <text evidence="2">Belongs to the CSC1 (TC 1.A.17) family.</text>
</comment>
<keyword evidence="5 8" id="KW-1133">Transmembrane helix</keyword>
<keyword evidence="6 8" id="KW-0472">Membrane</keyword>
<dbReference type="InterPro" id="IPR045122">
    <property type="entry name" value="Csc1-like"/>
</dbReference>
<evidence type="ECO:0000256" key="5">
    <source>
        <dbReference type="ARBA" id="ARBA00022989"/>
    </source>
</evidence>
<dbReference type="AlphaFoldDB" id="A0A137P857"/>
<reference evidence="12 13" key="1">
    <citation type="journal article" date="2015" name="Genome Biol. Evol.">
        <title>Phylogenomic analyses indicate that early fungi evolved digesting cell walls of algal ancestors of land plants.</title>
        <authorList>
            <person name="Chang Y."/>
            <person name="Wang S."/>
            <person name="Sekimoto S."/>
            <person name="Aerts A.L."/>
            <person name="Choi C."/>
            <person name="Clum A."/>
            <person name="LaButti K.M."/>
            <person name="Lindquist E.A."/>
            <person name="Yee Ngan C."/>
            <person name="Ohm R.A."/>
            <person name="Salamov A.A."/>
            <person name="Grigoriev I.V."/>
            <person name="Spatafora J.W."/>
            <person name="Berbee M.L."/>
        </authorList>
    </citation>
    <scope>NUCLEOTIDE SEQUENCE [LARGE SCALE GENOMIC DNA]</scope>
    <source>
        <strain evidence="12 13">NRRL 28638</strain>
    </source>
</reference>
<dbReference type="PANTHER" id="PTHR13018:SF5">
    <property type="entry name" value="RE44586P"/>
    <property type="match status" value="1"/>
</dbReference>
<evidence type="ECO:0000256" key="7">
    <source>
        <dbReference type="SAM" id="MobiDB-lite"/>
    </source>
</evidence>
<dbReference type="OrthoDB" id="1689567at2759"/>
<feature type="compositionally biased region" description="Polar residues" evidence="7">
    <location>
        <begin position="909"/>
        <end position="918"/>
    </location>
</feature>
<feature type="domain" description="CSC1/OSCA1-like 7TM region" evidence="9">
    <location>
        <begin position="424"/>
        <end position="696"/>
    </location>
</feature>
<name>A0A137P857_CONC2</name>
<feature type="transmembrane region" description="Helical" evidence="8">
    <location>
        <begin position="520"/>
        <end position="542"/>
    </location>
</feature>
<evidence type="ECO:0000256" key="1">
    <source>
        <dbReference type="ARBA" id="ARBA00004141"/>
    </source>
</evidence>
<dbReference type="GO" id="GO:0005886">
    <property type="term" value="C:plasma membrane"/>
    <property type="evidence" value="ECO:0007669"/>
    <property type="project" value="TreeGrafter"/>
</dbReference>
<dbReference type="InterPro" id="IPR032880">
    <property type="entry name" value="CSC1/OSCA1-like_N"/>
</dbReference>
<keyword evidence="3" id="KW-0813">Transport</keyword>
<feature type="domain" description="CSC1/OSCA1-like N-terminal transmembrane" evidence="10">
    <location>
        <begin position="51"/>
        <end position="196"/>
    </location>
</feature>
<feature type="transmembrane region" description="Helical" evidence="8">
    <location>
        <begin position="472"/>
        <end position="499"/>
    </location>
</feature>
<dbReference type="OMA" id="CSCKKEN"/>
<feature type="transmembrane region" description="Helical" evidence="8">
    <location>
        <begin position="426"/>
        <end position="452"/>
    </location>
</feature>
<feature type="transmembrane region" description="Helical" evidence="8">
    <location>
        <begin position="49"/>
        <end position="70"/>
    </location>
</feature>
<evidence type="ECO:0000259" key="11">
    <source>
        <dbReference type="Pfam" id="PF14703"/>
    </source>
</evidence>
<organism evidence="12 13">
    <name type="scientific">Conidiobolus coronatus (strain ATCC 28846 / CBS 209.66 / NRRL 28638)</name>
    <name type="common">Delacroixia coronata</name>
    <dbReference type="NCBI Taxonomy" id="796925"/>
    <lineage>
        <taxon>Eukaryota</taxon>
        <taxon>Fungi</taxon>
        <taxon>Fungi incertae sedis</taxon>
        <taxon>Zoopagomycota</taxon>
        <taxon>Entomophthoromycotina</taxon>
        <taxon>Entomophthoromycetes</taxon>
        <taxon>Entomophthorales</taxon>
        <taxon>Ancylistaceae</taxon>
        <taxon>Conidiobolus</taxon>
    </lineage>
</organism>
<evidence type="ECO:0000259" key="10">
    <source>
        <dbReference type="Pfam" id="PF13967"/>
    </source>
</evidence>
<feature type="domain" description="CSC1/OSCA1-like cytosolic" evidence="11">
    <location>
        <begin position="218"/>
        <end position="413"/>
    </location>
</feature>
<accession>A0A137P857</accession>
<evidence type="ECO:0000259" key="9">
    <source>
        <dbReference type="Pfam" id="PF02714"/>
    </source>
</evidence>
<keyword evidence="4 8" id="KW-0812">Transmembrane</keyword>
<feature type="transmembrane region" description="Helical" evidence="8">
    <location>
        <begin position="172"/>
        <end position="194"/>
    </location>
</feature>
<feature type="transmembrane region" description="Helical" evidence="8">
    <location>
        <begin position="606"/>
        <end position="629"/>
    </location>
</feature>
<comment type="subcellular location">
    <subcellularLocation>
        <location evidence="1">Membrane</location>
        <topology evidence="1">Multi-pass membrane protein</topology>
    </subcellularLocation>
</comment>
<evidence type="ECO:0000256" key="8">
    <source>
        <dbReference type="SAM" id="Phobius"/>
    </source>
</evidence>
<proteinExistence type="inferred from homology"/>
<dbReference type="Pfam" id="PF02714">
    <property type="entry name" value="RSN1_7TM"/>
    <property type="match status" value="1"/>
</dbReference>
<evidence type="ECO:0000313" key="13">
    <source>
        <dbReference type="Proteomes" id="UP000070444"/>
    </source>
</evidence>
<evidence type="ECO:0000313" key="12">
    <source>
        <dbReference type="EMBL" id="KXN71193.1"/>
    </source>
</evidence>
<evidence type="ECO:0000256" key="2">
    <source>
        <dbReference type="ARBA" id="ARBA00007779"/>
    </source>
</evidence>
<sequence>MNNSSSGTDQQQSTDSPKSFWESIAQMFESANDQGKGGYPSQAENRSSASIQLAISVGLGVFSILLFSLLRKRFPQVFQPRSKLETNPPPKLGQGFFGWIVPIYKISQAQVLRHVGLDAVIFLRFFLLCFKIFAVCAVYGLLVLVPLSAFGAEKPLKDKDAFYSIGNFNNDSSYIIAHVVGVYIVSLVTYVLLAREYQVYSTLRWEFLLSAKKTLAAKTIMIKGLPKELRDPKLLMRRFEEIKLEKVSRVSILKQSDKLHRLIRLRAYELQRLESCIARWIGNPCTLDSYDPNQLISLVNHYEAEDNINSSTNINSLNPPGYPKNRPQVRTGFLGLFGPKADGINYHLTRFQNYDLAVKQERAKNESTTCNIAFVTFESIRSTHIAAQLVPSSVPLTCRTSLAPEPKDIHWPNIAITGKEQSVRSVISIGITALVIVFFGIPLALLSSLFNISTFTKVLPFLQKLRDNSPVLYSLLQSFLPTLSTIILVSFSPYLFIGLSMFQGYKTYSLIESAAISKHFAFLLINVFLIFTFSNTVLQSFLESIIKNPSQIPDILAESLPKAAPFFLNYVMLLGIGFFPFQLIQIGPALFYFIRQFFVKTPREYAGLLVPLYTEYSWLLGQPMLVFVICLTYSIQFPLILVVAVAYFLLGYYCNKYCLLYINFPYYESGGLLWPKIFRRITTGLFLLQILMLGFFTSISRPSLAGAMVPLIIFSFIYRFYLPKLFPKDCKFLPVDVLQSRTDVEPLLDSENQELISRDDRPYLTDSDFPSSSNFLMPIAYPPSKSKNPSRSDSFHALDAPTLEPPNLFRLMDYLAVPSYFTDYHQSTMSRFYGVLDSGIRGYTHPVFKADLPTIWVPLKARKADLVIAIKNRSYTYRYTADTDESRTSTATDRDPNTTLSDSPKLLPSSASNQPLDP</sequence>
<keyword evidence="13" id="KW-1185">Reference proteome</keyword>
<dbReference type="Pfam" id="PF14703">
    <property type="entry name" value="PHM7_cyt"/>
    <property type="match status" value="1"/>
</dbReference>
<dbReference type="PANTHER" id="PTHR13018">
    <property type="entry name" value="PROBABLE MEMBRANE PROTEIN DUF221-RELATED"/>
    <property type="match status" value="1"/>
</dbReference>
<feature type="compositionally biased region" description="Basic and acidic residues" evidence="7">
    <location>
        <begin position="884"/>
        <end position="896"/>
    </location>
</feature>
<protein>
    <submittedName>
        <fullName evidence="12">DUF221-domain-containing protein</fullName>
    </submittedName>
</protein>
<evidence type="ECO:0000256" key="3">
    <source>
        <dbReference type="ARBA" id="ARBA00022448"/>
    </source>
</evidence>
<feature type="transmembrane region" description="Helical" evidence="8">
    <location>
        <begin position="677"/>
        <end position="697"/>
    </location>
</feature>
<dbReference type="EMBL" id="KQ964481">
    <property type="protein sequence ID" value="KXN71193.1"/>
    <property type="molecule type" value="Genomic_DNA"/>
</dbReference>
<feature type="transmembrane region" description="Helical" evidence="8">
    <location>
        <begin position="121"/>
        <end position="152"/>
    </location>
</feature>
<feature type="transmembrane region" description="Helical" evidence="8">
    <location>
        <begin position="635"/>
        <end position="654"/>
    </location>
</feature>
<evidence type="ECO:0000256" key="4">
    <source>
        <dbReference type="ARBA" id="ARBA00022692"/>
    </source>
</evidence>
<evidence type="ECO:0000256" key="6">
    <source>
        <dbReference type="ARBA" id="ARBA00023136"/>
    </source>
</evidence>
<dbReference type="STRING" id="796925.A0A137P857"/>
<dbReference type="InterPro" id="IPR027815">
    <property type="entry name" value="CSC1/OSCA1-like_cyt"/>
</dbReference>
<dbReference type="Proteomes" id="UP000070444">
    <property type="component" value="Unassembled WGS sequence"/>
</dbReference>
<dbReference type="Pfam" id="PF13967">
    <property type="entry name" value="RSN1_TM"/>
    <property type="match status" value="1"/>
</dbReference>
<gene>
    <name evidence="12" type="ORF">CONCODRAFT_49025</name>
</gene>